<name>A0A085MPL5_9BILA</name>
<dbReference type="EMBL" id="KL368820">
    <property type="protein sequence ID" value="KFD59161.1"/>
    <property type="molecule type" value="Genomic_DNA"/>
</dbReference>
<keyword evidence="3" id="KW-1185">Reference proteome</keyword>
<dbReference type="AlphaFoldDB" id="A0A085MPL5"/>
<protein>
    <submittedName>
        <fullName evidence="2">Uncharacterized protein</fullName>
    </submittedName>
</protein>
<evidence type="ECO:0000313" key="2">
    <source>
        <dbReference type="EMBL" id="KFD59161.1"/>
    </source>
</evidence>
<organism evidence="2">
    <name type="scientific">Trichuris suis</name>
    <name type="common">pig whipworm</name>
    <dbReference type="NCBI Taxonomy" id="68888"/>
    <lineage>
        <taxon>Eukaryota</taxon>
        <taxon>Metazoa</taxon>
        <taxon>Ecdysozoa</taxon>
        <taxon>Nematoda</taxon>
        <taxon>Enoplea</taxon>
        <taxon>Dorylaimia</taxon>
        <taxon>Trichinellida</taxon>
        <taxon>Trichuridae</taxon>
        <taxon>Trichuris</taxon>
    </lineage>
</organism>
<reference evidence="2 3" key="1">
    <citation type="journal article" date="2014" name="Nat. Genet.">
        <title>Genome and transcriptome of the porcine whipworm Trichuris suis.</title>
        <authorList>
            <person name="Jex A.R."/>
            <person name="Nejsum P."/>
            <person name="Schwarz E.M."/>
            <person name="Hu L."/>
            <person name="Young N.D."/>
            <person name="Hall R.S."/>
            <person name="Korhonen P.K."/>
            <person name="Liao S."/>
            <person name="Thamsborg S."/>
            <person name="Xia J."/>
            <person name="Xu P."/>
            <person name="Wang S."/>
            <person name="Scheerlinck J.P."/>
            <person name="Hofmann A."/>
            <person name="Sternberg P.W."/>
            <person name="Wang J."/>
            <person name="Gasser R.B."/>
        </authorList>
    </citation>
    <scope>NUCLEOTIDE SEQUENCE [LARGE SCALE GENOMIC DNA]</scope>
    <source>
        <strain evidence="2">DCEP-RM93F</strain>
        <strain evidence="1">DCEP-RM93M</strain>
    </source>
</reference>
<proteinExistence type="predicted"/>
<dbReference type="Proteomes" id="UP000030764">
    <property type="component" value="Unassembled WGS sequence"/>
</dbReference>
<gene>
    <name evidence="1" type="ORF">M513_05248</name>
    <name evidence="2" type="ORF">M514_05248</name>
</gene>
<dbReference type="Proteomes" id="UP000030758">
    <property type="component" value="Unassembled WGS sequence"/>
</dbReference>
<dbReference type="EMBL" id="KL363212">
    <property type="protein sequence ID" value="KFD53981.1"/>
    <property type="molecule type" value="Genomic_DNA"/>
</dbReference>
<evidence type="ECO:0000313" key="1">
    <source>
        <dbReference type="EMBL" id="KFD53981.1"/>
    </source>
</evidence>
<sequence>MPYQRMEEQIVRESTEQRVLCLGRHRLDGLRVRPNGRLHEVQRVVDAQMLELMFSKAPC</sequence>
<accession>A0A085MPL5</accession>
<evidence type="ECO:0000313" key="3">
    <source>
        <dbReference type="Proteomes" id="UP000030764"/>
    </source>
</evidence>